<keyword evidence="3" id="KW-1185">Reference proteome</keyword>
<feature type="compositionally biased region" description="Basic and acidic residues" evidence="1">
    <location>
        <begin position="47"/>
        <end position="57"/>
    </location>
</feature>
<evidence type="ECO:0000313" key="2">
    <source>
        <dbReference type="EMBL" id="TFK24461.1"/>
    </source>
</evidence>
<feature type="compositionally biased region" description="Polar residues" evidence="1">
    <location>
        <begin position="1"/>
        <end position="13"/>
    </location>
</feature>
<dbReference type="EMBL" id="ML210200">
    <property type="protein sequence ID" value="TFK24461.1"/>
    <property type="molecule type" value="Genomic_DNA"/>
</dbReference>
<name>A0A5C3KUX9_COPMA</name>
<organism evidence="2 3">
    <name type="scientific">Coprinopsis marcescibilis</name>
    <name type="common">Agaric fungus</name>
    <name type="synonym">Psathyrella marcescibilis</name>
    <dbReference type="NCBI Taxonomy" id="230819"/>
    <lineage>
        <taxon>Eukaryota</taxon>
        <taxon>Fungi</taxon>
        <taxon>Dikarya</taxon>
        <taxon>Basidiomycota</taxon>
        <taxon>Agaricomycotina</taxon>
        <taxon>Agaricomycetes</taxon>
        <taxon>Agaricomycetidae</taxon>
        <taxon>Agaricales</taxon>
        <taxon>Agaricineae</taxon>
        <taxon>Psathyrellaceae</taxon>
        <taxon>Coprinopsis</taxon>
    </lineage>
</organism>
<dbReference type="AlphaFoldDB" id="A0A5C3KUX9"/>
<feature type="compositionally biased region" description="Polar residues" evidence="1">
    <location>
        <begin position="58"/>
        <end position="70"/>
    </location>
</feature>
<accession>A0A5C3KUX9</accession>
<reference evidence="2 3" key="1">
    <citation type="journal article" date="2019" name="Nat. Ecol. Evol.">
        <title>Megaphylogeny resolves global patterns of mushroom evolution.</title>
        <authorList>
            <person name="Varga T."/>
            <person name="Krizsan K."/>
            <person name="Foldi C."/>
            <person name="Dima B."/>
            <person name="Sanchez-Garcia M."/>
            <person name="Sanchez-Ramirez S."/>
            <person name="Szollosi G.J."/>
            <person name="Szarkandi J.G."/>
            <person name="Papp V."/>
            <person name="Albert L."/>
            <person name="Andreopoulos W."/>
            <person name="Angelini C."/>
            <person name="Antonin V."/>
            <person name="Barry K.W."/>
            <person name="Bougher N.L."/>
            <person name="Buchanan P."/>
            <person name="Buyck B."/>
            <person name="Bense V."/>
            <person name="Catcheside P."/>
            <person name="Chovatia M."/>
            <person name="Cooper J."/>
            <person name="Damon W."/>
            <person name="Desjardin D."/>
            <person name="Finy P."/>
            <person name="Geml J."/>
            <person name="Haridas S."/>
            <person name="Hughes K."/>
            <person name="Justo A."/>
            <person name="Karasinski D."/>
            <person name="Kautmanova I."/>
            <person name="Kiss B."/>
            <person name="Kocsube S."/>
            <person name="Kotiranta H."/>
            <person name="LaButti K.M."/>
            <person name="Lechner B.E."/>
            <person name="Liimatainen K."/>
            <person name="Lipzen A."/>
            <person name="Lukacs Z."/>
            <person name="Mihaltcheva S."/>
            <person name="Morgado L.N."/>
            <person name="Niskanen T."/>
            <person name="Noordeloos M.E."/>
            <person name="Ohm R.A."/>
            <person name="Ortiz-Santana B."/>
            <person name="Ovrebo C."/>
            <person name="Racz N."/>
            <person name="Riley R."/>
            <person name="Savchenko A."/>
            <person name="Shiryaev A."/>
            <person name="Soop K."/>
            <person name="Spirin V."/>
            <person name="Szebenyi C."/>
            <person name="Tomsovsky M."/>
            <person name="Tulloss R.E."/>
            <person name="Uehling J."/>
            <person name="Grigoriev I.V."/>
            <person name="Vagvolgyi C."/>
            <person name="Papp T."/>
            <person name="Martin F.M."/>
            <person name="Miettinen O."/>
            <person name="Hibbett D.S."/>
            <person name="Nagy L.G."/>
        </authorList>
    </citation>
    <scope>NUCLEOTIDE SEQUENCE [LARGE SCALE GENOMIC DNA]</scope>
    <source>
        <strain evidence="2 3">CBS 121175</strain>
    </source>
</reference>
<evidence type="ECO:0000256" key="1">
    <source>
        <dbReference type="SAM" id="MobiDB-lite"/>
    </source>
</evidence>
<feature type="region of interest" description="Disordered" evidence="1">
    <location>
        <begin position="1"/>
        <end position="89"/>
    </location>
</feature>
<feature type="compositionally biased region" description="Low complexity" evidence="1">
    <location>
        <begin position="33"/>
        <end position="42"/>
    </location>
</feature>
<protein>
    <submittedName>
        <fullName evidence="2">Uncharacterized protein</fullName>
    </submittedName>
</protein>
<dbReference type="Proteomes" id="UP000307440">
    <property type="component" value="Unassembled WGS sequence"/>
</dbReference>
<gene>
    <name evidence="2" type="ORF">FA15DRAFT_655889</name>
</gene>
<proteinExistence type="predicted"/>
<sequence length="148" mass="16173">MIMTYSTASSSTMRPPLQPTALNLPHRPIASRTSTSTGNSNGTGKGKGKEQPDEKKLQQVNVNLTVSSSLEPKPDPKVSLTHKAPEEQPDEYELMQVIFTVSYSMLEPKPDPTVSLAYTFMAPDGEFTHTLLFAPGTSMGDLHRIVLK</sequence>
<evidence type="ECO:0000313" key="3">
    <source>
        <dbReference type="Proteomes" id="UP000307440"/>
    </source>
</evidence>